<comment type="similarity">
    <text evidence="1">Belongs to the type-B carboxylesterase/lipase family.</text>
</comment>
<sequence length="1340" mass="151776">MLMSNYVLDMSEEFLQRSFIYINIDNYVFIGNWKCKIVSCTFVKHHVVVQRVWRFVTLSSLTSLCCLKICIATKNLYFVSIVELIRLCRCCTKKHDTISKRKKIVCLNRVVGRTIGWNIFLYRVTLKHSNDDRYNIFCIKQTIGYHRHFVYEYRTHIMNGIDYIYKEYTQEKAKKNLYENIMFSVCYKIDKYTLVDRSYYTTSRHAPYFYGWHTHIKNGIDYIDKKNTPEIKKSLLNNKTPYSVGSRLHKTITNTHQTFLLNAYNPKARLRNTSCWLHDIKELLQRTAIYVASRLILPTTNWKVIQLRLLLFLLLCTPINSASYQNIKYSTNLIKTKYGPLRGILLYSNPIVEAFLGVPYASPPVGSLRYMPPVTPSTWKATRLADNFSPVCPQAFPRAKYGSDSTAEHSRRRVSQLRRLLPLLSNQSEDCLYLNLYVPRSEDSVEPSGTLKATIVYIHGESYEWNSGNPYDGSVLAAEGNVILVTINFRLGVLGFLKTGAKGSAQGNFGLMDLVAALHWLTENLSAFHGDPSQITLMGHGTGAALANILVVSPVASDLIHRVILLSGSALSPWAIQRDPLAVKRVVAEQTGCRLNVLTEDLAPCLRTKSVSELLEIVQENPRFLPGYAPFVDGTVIINPNTIHLRFPELPSGSVITSTNGIEFANFPTRQLLFGLTSYESFNDLSAQDLEFGFNETRRDRILRTYVRNIFHIHLKEIYSALKNEYTDWEHTPRNPLGYRDTVLELLSDGHTAAPLVRLGYLHNLLKGKSYFLHFRHQSGEREFPQRGGSVRGEDVPFTFGLPLSPLFSTNYTEDDIQISRILVRYLTNFAKTGDPNILKNTNEMSLYKNTNARKLASMNQAPTLGEQLPLKNNLIRRLFRSSTNYSERAVVNSGDESDEYNNNWNAFLRPLADKQSIDSEEHNDGDDDDISRDESEKALLKLENWETYDAINQIYMEIGKSGCNVAKRSHYRGHKLSMWLSLIPQLHSPDDSAYLPMRHHHFTEVKPEYYDGKVRDAVSMLPKLITIAKTTTKPHKTESNAVSFVQTVPTECPPNMTVMPPVAATHPQRNQMNPSTQKDSAIQSDNSQLDTNSTALKITVCVGCFLLLLNVFIFSAIYYQREKHSNLNKQREIAADTSSHSPLSSLDDQFMQQKSLTSLRAEHSSSTSNINCSDSNTFEKHNCYEKQACTKKKCILVDVSRSDLQMKECSYASPRGSTSGSIQRSTTPETYKEMLNENLTATATFSSQPSSLSDSSSITTISCLQMRKNSSTSTCAPETQEIGTTVDEADLEFSALLMEQPSAPTRSIGFQQGGILRQQASSINHGSAKKRVQIQEISV</sequence>
<organism evidence="6">
    <name type="scientific">Culex pipiens</name>
    <name type="common">House mosquito</name>
    <dbReference type="NCBI Taxonomy" id="7175"/>
    <lineage>
        <taxon>Eukaryota</taxon>
        <taxon>Metazoa</taxon>
        <taxon>Ecdysozoa</taxon>
        <taxon>Arthropoda</taxon>
        <taxon>Hexapoda</taxon>
        <taxon>Insecta</taxon>
        <taxon>Pterygota</taxon>
        <taxon>Neoptera</taxon>
        <taxon>Endopterygota</taxon>
        <taxon>Diptera</taxon>
        <taxon>Nematocera</taxon>
        <taxon>Culicoidea</taxon>
        <taxon>Culicidae</taxon>
        <taxon>Culicinae</taxon>
        <taxon>Culicini</taxon>
        <taxon>Culex</taxon>
        <taxon>Culex</taxon>
    </lineage>
</organism>
<dbReference type="Gene3D" id="3.40.50.1820">
    <property type="entry name" value="alpha/beta hydrolase"/>
    <property type="match status" value="1"/>
</dbReference>
<keyword evidence="3" id="KW-0325">Glycoprotein</keyword>
<dbReference type="EMBL" id="HBUE01118508">
    <property type="protein sequence ID" value="CAG6491360.1"/>
    <property type="molecule type" value="Transcribed_RNA"/>
</dbReference>
<proteinExistence type="inferred from homology"/>
<dbReference type="InterPro" id="IPR019819">
    <property type="entry name" value="Carboxylesterase_B_CS"/>
</dbReference>
<dbReference type="Pfam" id="PF00135">
    <property type="entry name" value="COesterase"/>
    <property type="match status" value="1"/>
</dbReference>
<name>A0A8D8CCL4_CULPI</name>
<dbReference type="PANTHER" id="PTHR43903">
    <property type="entry name" value="NEUROLIGIN"/>
    <property type="match status" value="1"/>
</dbReference>
<evidence type="ECO:0000259" key="5">
    <source>
        <dbReference type="Pfam" id="PF00135"/>
    </source>
</evidence>
<accession>A0A8D8CCL4</accession>
<evidence type="ECO:0000256" key="3">
    <source>
        <dbReference type="ARBA" id="ARBA00023180"/>
    </source>
</evidence>
<feature type="region of interest" description="Disordered" evidence="4">
    <location>
        <begin position="1066"/>
        <end position="1087"/>
    </location>
</feature>
<feature type="compositionally biased region" description="Polar residues" evidence="4">
    <location>
        <begin position="1068"/>
        <end position="1087"/>
    </location>
</feature>
<protein>
    <submittedName>
        <fullName evidence="6">Neuroligin-4, X-linked</fullName>
    </submittedName>
</protein>
<evidence type="ECO:0000256" key="4">
    <source>
        <dbReference type="SAM" id="MobiDB-lite"/>
    </source>
</evidence>
<dbReference type="InterPro" id="IPR051093">
    <property type="entry name" value="Neuroligin/BSAL"/>
</dbReference>
<feature type="domain" description="Carboxylesterase type B" evidence="5">
    <location>
        <begin position="331"/>
        <end position="864"/>
    </location>
</feature>
<keyword evidence="2" id="KW-0732">Signal</keyword>
<evidence type="ECO:0000256" key="1">
    <source>
        <dbReference type="ARBA" id="ARBA00005964"/>
    </source>
</evidence>
<evidence type="ECO:0000313" key="6">
    <source>
        <dbReference type="EMBL" id="CAG6491360.1"/>
    </source>
</evidence>
<dbReference type="EMBL" id="HBUE01334798">
    <property type="protein sequence ID" value="CAG6595286.1"/>
    <property type="molecule type" value="Transcribed_RNA"/>
</dbReference>
<dbReference type="InterPro" id="IPR029058">
    <property type="entry name" value="AB_hydrolase_fold"/>
</dbReference>
<dbReference type="EMBL" id="HBUE01334801">
    <property type="protein sequence ID" value="CAG6595289.1"/>
    <property type="molecule type" value="Transcribed_RNA"/>
</dbReference>
<reference evidence="6" key="1">
    <citation type="submission" date="2021-05" db="EMBL/GenBank/DDBJ databases">
        <authorList>
            <person name="Alioto T."/>
            <person name="Alioto T."/>
            <person name="Gomez Garrido J."/>
        </authorList>
    </citation>
    <scope>NUCLEOTIDE SEQUENCE</scope>
</reference>
<evidence type="ECO:0000256" key="2">
    <source>
        <dbReference type="ARBA" id="ARBA00022729"/>
    </source>
</evidence>
<dbReference type="EMBL" id="HBUE01228050">
    <property type="protein sequence ID" value="CAG6543167.1"/>
    <property type="molecule type" value="Transcribed_RNA"/>
</dbReference>
<dbReference type="PROSITE" id="PS00941">
    <property type="entry name" value="CARBOXYLESTERASE_B_2"/>
    <property type="match status" value="1"/>
</dbReference>
<dbReference type="InterPro" id="IPR002018">
    <property type="entry name" value="CarbesteraseB"/>
</dbReference>
<dbReference type="SUPFAM" id="SSF53474">
    <property type="entry name" value="alpha/beta-Hydrolases"/>
    <property type="match status" value="1"/>
</dbReference>
<dbReference type="EMBL" id="HBUE01118506">
    <property type="protein sequence ID" value="CAG6491358.1"/>
    <property type="molecule type" value="Transcribed_RNA"/>
</dbReference>
<dbReference type="EMBL" id="HBUE01228047">
    <property type="protein sequence ID" value="CAG6543164.1"/>
    <property type="molecule type" value="Transcribed_RNA"/>
</dbReference>